<dbReference type="EMBL" id="KV875094">
    <property type="protein sequence ID" value="OIW33799.1"/>
    <property type="molecule type" value="Genomic_DNA"/>
</dbReference>
<dbReference type="GO" id="GO:0016787">
    <property type="term" value="F:hydrolase activity"/>
    <property type="evidence" value="ECO:0007669"/>
    <property type="project" value="UniProtKB-KW"/>
</dbReference>
<dbReference type="Proteomes" id="UP000182658">
    <property type="component" value="Unassembled WGS sequence"/>
</dbReference>
<feature type="domain" description="Alpha/beta hydrolase fold-3" evidence="2">
    <location>
        <begin position="148"/>
        <end position="371"/>
    </location>
</feature>
<evidence type="ECO:0000256" key="1">
    <source>
        <dbReference type="ARBA" id="ARBA00022801"/>
    </source>
</evidence>
<evidence type="ECO:0000313" key="3">
    <source>
        <dbReference type="EMBL" id="OIW33799.1"/>
    </source>
</evidence>
<dbReference type="InterPro" id="IPR029058">
    <property type="entry name" value="AB_hydrolase_fold"/>
</dbReference>
<protein>
    <submittedName>
        <fullName evidence="3">Alpha/beta-hydrolase</fullName>
    </submittedName>
</protein>
<dbReference type="OrthoDB" id="408631at2759"/>
<accession>A0A1J7J1A1</accession>
<keyword evidence="4" id="KW-1185">Reference proteome</keyword>
<evidence type="ECO:0000259" key="2">
    <source>
        <dbReference type="Pfam" id="PF07859"/>
    </source>
</evidence>
<reference evidence="3 4" key="1">
    <citation type="submission" date="2016-10" db="EMBL/GenBank/DDBJ databases">
        <title>Draft genome sequence of Coniochaeta ligniaria NRRL30616, a lignocellulolytic fungus for bioabatement of inhibitors in plant biomass hydrolysates.</title>
        <authorList>
            <consortium name="DOE Joint Genome Institute"/>
            <person name="Jimenez D.J."/>
            <person name="Hector R.E."/>
            <person name="Riley R."/>
            <person name="Sun H."/>
            <person name="Grigoriev I.V."/>
            <person name="Van Elsas J.D."/>
            <person name="Nichols N.N."/>
        </authorList>
    </citation>
    <scope>NUCLEOTIDE SEQUENCE [LARGE SCALE GENOMIC DNA]</scope>
    <source>
        <strain evidence="3 4">NRRL 30616</strain>
    </source>
</reference>
<dbReference type="Pfam" id="PF07859">
    <property type="entry name" value="Abhydrolase_3"/>
    <property type="match status" value="1"/>
</dbReference>
<dbReference type="InParanoid" id="A0A1J7J1A1"/>
<sequence>MILGPISYLDCFVFCLLLTPQLIWHVGLFETTFCVLSTLPFLLVKLPLSFLYERYLLPLARHPPFVPLASPFEDLVVRCVRYAFANIPPSIGHVFFSKQVALPFLRWRMLRHGHLTSPVHWREHKGDDGFKGVWIVSDPEQDPDVVLYYAHGGGFSMGSSYFYLEFLITWLALLRDEGAGGYANPAIFALEYTLVPEGSFPTQLREAVAGYRHVLTVARDPAIVCVGGDSAGAMLVLSMLLHLAKEHGDAGHLGKELALQKPAFAVLISPWVTLVSPLHRNSASDYLDVDALHRYGLQYAGGRIQPNDPMVSPGSCRDTGWWRRAAPSRGIYVTYGAEEVFRPEIKQFTQLLQKAGVVVGSREEPGGIHAWPVAALFLASSREQRLEGLRDLYGHVTVFQADLVGESGLW</sequence>
<name>A0A1J7J1A1_9PEZI</name>
<dbReference type="PANTHER" id="PTHR48081">
    <property type="entry name" value="AB HYDROLASE SUPERFAMILY PROTEIN C4A8.06C"/>
    <property type="match status" value="1"/>
</dbReference>
<gene>
    <name evidence="3" type="ORF">CONLIGDRAFT_628713</name>
</gene>
<dbReference type="STRING" id="1408157.A0A1J7J1A1"/>
<keyword evidence="1 3" id="KW-0378">Hydrolase</keyword>
<dbReference type="InterPro" id="IPR013094">
    <property type="entry name" value="AB_hydrolase_3"/>
</dbReference>
<dbReference type="SUPFAM" id="SSF53474">
    <property type="entry name" value="alpha/beta-Hydrolases"/>
    <property type="match status" value="1"/>
</dbReference>
<dbReference type="InterPro" id="IPR050300">
    <property type="entry name" value="GDXG_lipolytic_enzyme"/>
</dbReference>
<dbReference type="Gene3D" id="3.40.50.1820">
    <property type="entry name" value="alpha/beta hydrolase"/>
    <property type="match status" value="1"/>
</dbReference>
<organism evidence="3 4">
    <name type="scientific">Coniochaeta ligniaria NRRL 30616</name>
    <dbReference type="NCBI Taxonomy" id="1408157"/>
    <lineage>
        <taxon>Eukaryota</taxon>
        <taxon>Fungi</taxon>
        <taxon>Dikarya</taxon>
        <taxon>Ascomycota</taxon>
        <taxon>Pezizomycotina</taxon>
        <taxon>Sordariomycetes</taxon>
        <taxon>Sordariomycetidae</taxon>
        <taxon>Coniochaetales</taxon>
        <taxon>Coniochaetaceae</taxon>
        <taxon>Coniochaeta</taxon>
    </lineage>
</organism>
<dbReference type="AlphaFoldDB" id="A0A1J7J1A1"/>
<dbReference type="PANTHER" id="PTHR48081:SF2">
    <property type="entry name" value="ALPHA_BETA-HYDROLASE"/>
    <property type="match status" value="1"/>
</dbReference>
<proteinExistence type="predicted"/>
<evidence type="ECO:0000313" key="4">
    <source>
        <dbReference type="Proteomes" id="UP000182658"/>
    </source>
</evidence>